<feature type="transmembrane region" description="Helical" evidence="1">
    <location>
        <begin position="32"/>
        <end position="51"/>
    </location>
</feature>
<keyword evidence="1" id="KW-0812">Transmembrane</keyword>
<evidence type="ECO:0000313" key="3">
    <source>
        <dbReference type="Proteomes" id="UP000011200"/>
    </source>
</evidence>
<dbReference type="EMBL" id="CP027541">
    <property type="protein sequence ID" value="AWT51071.1"/>
    <property type="molecule type" value="Genomic_DNA"/>
</dbReference>
<dbReference type="Proteomes" id="UP000011200">
    <property type="component" value="Chromosome"/>
</dbReference>
<protein>
    <submittedName>
        <fullName evidence="2">Uncharacterized protein</fullName>
    </submittedName>
</protein>
<evidence type="ECO:0000256" key="1">
    <source>
        <dbReference type="SAM" id="Phobius"/>
    </source>
</evidence>
<proteinExistence type="predicted"/>
<sequence length="89" mass="9902">MGDFCNHPHVVVISLTNSCGHSLEAGIFAFRWLTLVHYALTIILDLLSCLIRQCLGNRNGEFHSTKLSRGFARFNLILLMLANNCVGLV</sequence>
<keyword evidence="1" id="KW-1133">Transmembrane helix</keyword>
<evidence type="ECO:0000313" key="2">
    <source>
        <dbReference type="EMBL" id="AWT51071.1"/>
    </source>
</evidence>
<keyword evidence="1" id="KW-0472">Membrane</keyword>
<reference evidence="3" key="2">
    <citation type="submission" date="2018-03" db="EMBL/GenBank/DDBJ databases">
        <authorList>
            <person name="Derbyshire K."/>
            <person name="Gray T.A."/>
            <person name="Champion M."/>
        </authorList>
    </citation>
    <scope>NUCLEOTIDE SEQUENCE [LARGE SCALE GENOMIC DNA]</scope>
    <source>
        <strain evidence="3">MKD8</strain>
    </source>
</reference>
<dbReference type="AlphaFoldDB" id="A0A2U9PH58"/>
<dbReference type="RefSeq" id="WP_036452159.1">
    <property type="nucleotide sequence ID" value="NZ_CP027541.1"/>
</dbReference>
<accession>A0A2U9PH58</accession>
<gene>
    <name evidence="2" type="ORF">D806_000770</name>
</gene>
<organism evidence="2 3">
    <name type="scientific">Mycolicibacterium smegmatis (strain MKD8)</name>
    <name type="common">Mycobacterium smegmatis</name>
    <dbReference type="NCBI Taxonomy" id="1214915"/>
    <lineage>
        <taxon>Bacteria</taxon>
        <taxon>Bacillati</taxon>
        <taxon>Actinomycetota</taxon>
        <taxon>Actinomycetes</taxon>
        <taxon>Mycobacteriales</taxon>
        <taxon>Mycobacteriaceae</taxon>
        <taxon>Mycolicibacterium</taxon>
    </lineage>
</organism>
<reference evidence="2 3" key="1">
    <citation type="journal article" date="2013" name="Genome Announc.">
        <title>Draft genome sequence of MKD8, a conjugal recipient Mycobacterium smegmatis strain.</title>
        <authorList>
            <person name="Gray T.A."/>
            <person name="Palumbo M.J."/>
            <person name="Derbyshire K.M."/>
        </authorList>
    </citation>
    <scope>NUCLEOTIDE SEQUENCE [LARGE SCALE GENOMIC DNA]</scope>
    <source>
        <strain evidence="2 3">MKD8</strain>
    </source>
</reference>
<name>A0A2U9PH58_MYCSE</name>